<dbReference type="CDD" id="cd00431">
    <property type="entry name" value="cysteine_hydrolases"/>
    <property type="match status" value="1"/>
</dbReference>
<dbReference type="STRING" id="1963.AQJ27_48170"/>
<keyword evidence="4" id="KW-1185">Reference proteome</keyword>
<dbReference type="Proteomes" id="UP000217446">
    <property type="component" value="Unassembled WGS sequence"/>
</dbReference>
<dbReference type="AlphaFoldDB" id="A0A250VUP6"/>
<evidence type="ECO:0000259" key="2">
    <source>
        <dbReference type="Pfam" id="PF00857"/>
    </source>
</evidence>
<protein>
    <submittedName>
        <fullName evidence="3">Isochorismatase</fullName>
    </submittedName>
</protein>
<dbReference type="EMBL" id="BDQI01000042">
    <property type="protein sequence ID" value="GAX57933.1"/>
    <property type="molecule type" value="Genomic_DNA"/>
</dbReference>
<dbReference type="SUPFAM" id="SSF52499">
    <property type="entry name" value="Isochorismatase-like hydrolases"/>
    <property type="match status" value="1"/>
</dbReference>
<dbReference type="InterPro" id="IPR050272">
    <property type="entry name" value="Isochorismatase-like_hydrls"/>
</dbReference>
<evidence type="ECO:0000313" key="3">
    <source>
        <dbReference type="EMBL" id="GAX57933.1"/>
    </source>
</evidence>
<dbReference type="Gene3D" id="3.40.50.850">
    <property type="entry name" value="Isochorismatase-like"/>
    <property type="match status" value="1"/>
</dbReference>
<sequence length="191" mass="20358">MRALLLIDFQESFCREGGVSAAAIAPEVAARGTLEHAQRSLKAARDRGDLVIHVHLAFDAKHRNRTNRTFRFDEHEHAARYMQGSVDSAICSEVAPAPDELVLSKGSVGVFGSTILDAVLRTAKVEQLALCGVATHLAVESTAREASDRGYAVSVIRDACAGPAALHDHAVDAVLPAFAEIITADDFVSAQ</sequence>
<proteinExistence type="predicted"/>
<comment type="caution">
    <text evidence="3">The sequence shown here is derived from an EMBL/GenBank/DDBJ whole genome shotgun (WGS) entry which is preliminary data.</text>
</comment>
<reference evidence="4" key="1">
    <citation type="submission" date="2017-05" db="EMBL/GenBank/DDBJ databases">
        <title>Streptomyces olivochromogenes NBRC 3561 whole genome shotgun sequence.</title>
        <authorList>
            <person name="Dohra H."/>
            <person name="Kodani S."/>
        </authorList>
    </citation>
    <scope>NUCLEOTIDE SEQUENCE [LARGE SCALE GENOMIC DNA]</scope>
    <source>
        <strain evidence="4">NBRC 3561</strain>
    </source>
</reference>
<name>A0A250VUP6_STROL</name>
<evidence type="ECO:0000313" key="4">
    <source>
        <dbReference type="Proteomes" id="UP000217446"/>
    </source>
</evidence>
<dbReference type="InterPro" id="IPR000868">
    <property type="entry name" value="Isochorismatase-like_dom"/>
</dbReference>
<feature type="domain" description="Isochorismatase-like" evidence="2">
    <location>
        <begin position="3"/>
        <end position="186"/>
    </location>
</feature>
<gene>
    <name evidence="3" type="ORF">SO3561_09504</name>
</gene>
<dbReference type="InterPro" id="IPR036380">
    <property type="entry name" value="Isochorismatase-like_sf"/>
</dbReference>
<dbReference type="PANTHER" id="PTHR43540">
    <property type="entry name" value="PEROXYUREIDOACRYLATE/UREIDOACRYLATE AMIDOHYDROLASE-RELATED"/>
    <property type="match status" value="1"/>
</dbReference>
<keyword evidence="1" id="KW-0378">Hydrolase</keyword>
<dbReference type="PANTHER" id="PTHR43540:SF1">
    <property type="entry name" value="ISOCHORISMATASE HYDROLASE"/>
    <property type="match status" value="1"/>
</dbReference>
<accession>A0A250VUP6</accession>
<evidence type="ECO:0000256" key="1">
    <source>
        <dbReference type="ARBA" id="ARBA00022801"/>
    </source>
</evidence>
<organism evidence="3 4">
    <name type="scientific">Streptomyces olivochromogenes</name>
    <dbReference type="NCBI Taxonomy" id="1963"/>
    <lineage>
        <taxon>Bacteria</taxon>
        <taxon>Bacillati</taxon>
        <taxon>Actinomycetota</taxon>
        <taxon>Actinomycetes</taxon>
        <taxon>Kitasatosporales</taxon>
        <taxon>Streptomycetaceae</taxon>
        <taxon>Streptomyces</taxon>
    </lineage>
</organism>
<dbReference type="RefSeq" id="WP_067384680.1">
    <property type="nucleotide sequence ID" value="NZ_BDQI01000042.1"/>
</dbReference>
<dbReference type="Pfam" id="PF00857">
    <property type="entry name" value="Isochorismatase"/>
    <property type="match status" value="1"/>
</dbReference>
<dbReference type="GO" id="GO:0016787">
    <property type="term" value="F:hydrolase activity"/>
    <property type="evidence" value="ECO:0007669"/>
    <property type="project" value="UniProtKB-KW"/>
</dbReference>